<evidence type="ECO:0000256" key="1">
    <source>
        <dbReference type="SAM" id="SignalP"/>
    </source>
</evidence>
<protein>
    <submittedName>
        <fullName evidence="3">DinB family protein</fullName>
    </submittedName>
</protein>
<dbReference type="Gene3D" id="1.20.120.450">
    <property type="entry name" value="dinb family like domain"/>
    <property type="match status" value="1"/>
</dbReference>
<proteinExistence type="predicted"/>
<feature type="domain" description="DinB-like" evidence="2">
    <location>
        <begin position="53"/>
        <end position="162"/>
    </location>
</feature>
<dbReference type="Pfam" id="PF12867">
    <property type="entry name" value="DinB_2"/>
    <property type="match status" value="1"/>
</dbReference>
<dbReference type="RefSeq" id="WP_186745866.1">
    <property type="nucleotide sequence ID" value="NZ_CP060394.1"/>
</dbReference>
<dbReference type="InterPro" id="IPR034660">
    <property type="entry name" value="DinB/YfiT-like"/>
</dbReference>
<organism evidence="3 4">
    <name type="scientific">Alloacidobacterium dinghuense</name>
    <dbReference type="NCBI Taxonomy" id="2763107"/>
    <lineage>
        <taxon>Bacteria</taxon>
        <taxon>Pseudomonadati</taxon>
        <taxon>Acidobacteriota</taxon>
        <taxon>Terriglobia</taxon>
        <taxon>Terriglobales</taxon>
        <taxon>Acidobacteriaceae</taxon>
        <taxon>Alloacidobacterium</taxon>
    </lineage>
</organism>
<accession>A0A7G8BNB3</accession>
<evidence type="ECO:0000313" key="4">
    <source>
        <dbReference type="Proteomes" id="UP000515312"/>
    </source>
</evidence>
<gene>
    <name evidence="3" type="ORF">H7849_09080</name>
</gene>
<dbReference type="InterPro" id="IPR024775">
    <property type="entry name" value="DinB-like"/>
</dbReference>
<dbReference type="SUPFAM" id="SSF109854">
    <property type="entry name" value="DinB/YfiT-like putative metalloenzymes"/>
    <property type="match status" value="1"/>
</dbReference>
<evidence type="ECO:0000313" key="3">
    <source>
        <dbReference type="EMBL" id="QNI34033.1"/>
    </source>
</evidence>
<reference evidence="3 4" key="1">
    <citation type="submission" date="2020-08" db="EMBL/GenBank/DDBJ databases">
        <title>Edaphobacter telluris sp. nov. and Acidobacterium dinghuensis sp. nov., two acidobacteria isolated from forest soil.</title>
        <authorList>
            <person name="Fu J."/>
            <person name="Qiu L."/>
        </authorList>
    </citation>
    <scope>NUCLEOTIDE SEQUENCE [LARGE SCALE GENOMIC DNA]</scope>
    <source>
        <strain evidence="3">4Y35</strain>
    </source>
</reference>
<dbReference type="EMBL" id="CP060394">
    <property type="protein sequence ID" value="QNI34033.1"/>
    <property type="molecule type" value="Genomic_DNA"/>
</dbReference>
<feature type="chain" id="PRO_5028948759" evidence="1">
    <location>
        <begin position="19"/>
        <end position="179"/>
    </location>
</feature>
<dbReference type="Proteomes" id="UP000515312">
    <property type="component" value="Chromosome"/>
</dbReference>
<keyword evidence="4" id="KW-1185">Reference proteome</keyword>
<name>A0A7G8BNB3_9BACT</name>
<dbReference type="AlphaFoldDB" id="A0A7G8BNB3"/>
<dbReference type="KEGG" id="adin:H7849_09080"/>
<evidence type="ECO:0000259" key="2">
    <source>
        <dbReference type="Pfam" id="PF12867"/>
    </source>
</evidence>
<sequence length="179" mass="20251">MKRLIALVMLSLSLHAFAQDQSKEKPMTLRGVLLEQLKTTHNVEDWFVPANIAVQGLTPEQVNWKSKPDMHSIGELTYHILFWDKQSLAKFKGETPEKFSGNNDETFTNFDSKKWDATVRELDAVMTEWEKAVESADDKKLAESASTIAHIGTHNAYHIGQIVSIRKEQGSWDPAKGVK</sequence>
<keyword evidence="1" id="KW-0732">Signal</keyword>
<feature type="signal peptide" evidence="1">
    <location>
        <begin position="1"/>
        <end position="18"/>
    </location>
</feature>